<proteinExistence type="predicted"/>
<protein>
    <recommendedName>
        <fullName evidence="3">Flavin mononucleotide-binding protein</fullName>
    </recommendedName>
</protein>
<dbReference type="EMBL" id="LVWE01000003">
    <property type="protein sequence ID" value="OAD46375.1"/>
    <property type="molecule type" value="Genomic_DNA"/>
</dbReference>
<reference evidence="1 2" key="1">
    <citation type="submission" date="2016-02" db="EMBL/GenBank/DDBJ databases">
        <title>Draft genome sequence of Polaribacter atrinae KACC17473.</title>
        <authorList>
            <person name="Shin S.-K."/>
            <person name="Yi H."/>
        </authorList>
    </citation>
    <scope>NUCLEOTIDE SEQUENCE [LARGE SCALE GENOMIC DNA]</scope>
    <source>
        <strain evidence="1 2">KACC 17473</strain>
    </source>
</reference>
<sequence>MITNLKDNECIHLLANNYVGQLSYIYIERPFIVPMTYFFDKKNSIVGYSEEGHKTKAMRNYRKVSLQVSEKADSNTCNSVLVHGIYEELAGSVAKKYLHDFTEGIKAIILKKEHRDLHCISDFSNKRTQKKIPIVFRITVDEMTGKKITNESL</sequence>
<evidence type="ECO:0008006" key="3">
    <source>
        <dbReference type="Google" id="ProtNLM"/>
    </source>
</evidence>
<dbReference type="STRING" id="1333662.LPB303_02250"/>
<gene>
    <name evidence="1" type="ORF">LPB303_02250</name>
</gene>
<keyword evidence="2" id="KW-1185">Reference proteome</keyword>
<dbReference type="Gene3D" id="2.30.110.10">
    <property type="entry name" value="Electron Transport, Fmn-binding Protein, Chain A"/>
    <property type="match status" value="1"/>
</dbReference>
<comment type="caution">
    <text evidence="1">The sequence shown here is derived from an EMBL/GenBank/DDBJ whole genome shotgun (WGS) entry which is preliminary data.</text>
</comment>
<dbReference type="AlphaFoldDB" id="A0A176TG49"/>
<dbReference type="Proteomes" id="UP000076923">
    <property type="component" value="Unassembled WGS sequence"/>
</dbReference>
<dbReference type="InterPro" id="IPR012349">
    <property type="entry name" value="Split_barrel_FMN-bd"/>
</dbReference>
<name>A0A176TG49_9FLAO</name>
<dbReference type="Pfam" id="PF12900">
    <property type="entry name" value="Pyridox_ox_2"/>
    <property type="match status" value="1"/>
</dbReference>
<evidence type="ECO:0000313" key="1">
    <source>
        <dbReference type="EMBL" id="OAD46375.1"/>
    </source>
</evidence>
<dbReference type="SUPFAM" id="SSF50475">
    <property type="entry name" value="FMN-binding split barrel"/>
    <property type="match status" value="1"/>
</dbReference>
<accession>A0A176TG49</accession>
<dbReference type="OrthoDB" id="9794935at2"/>
<dbReference type="RefSeq" id="WP_068447697.1">
    <property type="nucleotide sequence ID" value="NZ_CP150660.1"/>
</dbReference>
<evidence type="ECO:0000313" key="2">
    <source>
        <dbReference type="Proteomes" id="UP000076923"/>
    </source>
</evidence>
<dbReference type="InterPro" id="IPR024747">
    <property type="entry name" value="Pyridox_Oxase-rel"/>
</dbReference>
<organism evidence="1 2">
    <name type="scientific">Polaribacter atrinae</name>
    <dbReference type="NCBI Taxonomy" id="1333662"/>
    <lineage>
        <taxon>Bacteria</taxon>
        <taxon>Pseudomonadati</taxon>
        <taxon>Bacteroidota</taxon>
        <taxon>Flavobacteriia</taxon>
        <taxon>Flavobacteriales</taxon>
        <taxon>Flavobacteriaceae</taxon>
    </lineage>
</organism>